<dbReference type="HOGENOM" id="CLU_2939323_0_0_5"/>
<gene>
    <name evidence="1" type="ORF">USDA257_c17570</name>
</gene>
<name>I3X389_SINF2</name>
<dbReference type="STRING" id="1185652.USDA257_c17570"/>
<dbReference type="Proteomes" id="UP000006180">
    <property type="component" value="Chromosome"/>
</dbReference>
<proteinExistence type="predicted"/>
<organism evidence="1 2">
    <name type="scientific">Sinorhizobium fredii (strain USDA 257)</name>
    <dbReference type="NCBI Taxonomy" id="1185652"/>
    <lineage>
        <taxon>Bacteria</taxon>
        <taxon>Pseudomonadati</taxon>
        <taxon>Pseudomonadota</taxon>
        <taxon>Alphaproteobacteria</taxon>
        <taxon>Hyphomicrobiales</taxon>
        <taxon>Rhizobiaceae</taxon>
        <taxon>Sinorhizobium/Ensifer group</taxon>
        <taxon>Sinorhizobium</taxon>
    </lineage>
</organism>
<dbReference type="EMBL" id="CP003563">
    <property type="protein sequence ID" value="AFL50345.1"/>
    <property type="molecule type" value="Genomic_DNA"/>
</dbReference>
<dbReference type="AlphaFoldDB" id="I3X389"/>
<dbReference type="PATRIC" id="fig|1185652.3.peg.1819"/>
<evidence type="ECO:0000313" key="1">
    <source>
        <dbReference type="EMBL" id="AFL50345.1"/>
    </source>
</evidence>
<sequence>MTLKINSIPLVEGCKTEAFNLNFETAFKNANKLLALVSIKAFTSGARSQGPLLAIHHPRP</sequence>
<evidence type="ECO:0000313" key="2">
    <source>
        <dbReference type="Proteomes" id="UP000006180"/>
    </source>
</evidence>
<protein>
    <submittedName>
        <fullName evidence="1">Uncharacterized protein</fullName>
    </submittedName>
</protein>
<reference evidence="1 2" key="1">
    <citation type="journal article" date="2012" name="J. Bacteriol.">
        <title>Complete genome sequence of the broad-host-range strain Sinorhizobium fredii USDA257.</title>
        <authorList>
            <person name="Schuldes J."/>
            <person name="Rodriguez Orbegoso M."/>
            <person name="Schmeisser C."/>
            <person name="Krishnan H.B."/>
            <person name="Daniel R."/>
            <person name="Streit W.R."/>
        </authorList>
    </citation>
    <scope>NUCLEOTIDE SEQUENCE [LARGE SCALE GENOMIC DNA]</scope>
    <source>
        <strain evidence="1 2">USDA 257</strain>
    </source>
</reference>
<accession>I3X389</accession>
<dbReference type="KEGG" id="sfd:USDA257_c17570"/>